<evidence type="ECO:0000256" key="4">
    <source>
        <dbReference type="ARBA" id="ARBA00022475"/>
    </source>
</evidence>
<proteinExistence type="inferred from homology"/>
<dbReference type="GO" id="GO:0009306">
    <property type="term" value="P:protein secretion"/>
    <property type="evidence" value="ECO:0007669"/>
    <property type="project" value="UniProtKB-UniRule"/>
</dbReference>
<comment type="subcellular location">
    <subcellularLocation>
        <location evidence="12">Cell membrane</location>
        <topology evidence="12">Multi-pass membrane protein</topology>
    </subcellularLocation>
    <subcellularLocation>
        <location evidence="12">Bacterial flagellum basal body</location>
    </subcellularLocation>
</comment>
<evidence type="ECO:0000256" key="9">
    <source>
        <dbReference type="ARBA" id="ARBA00023136"/>
    </source>
</evidence>
<comment type="function">
    <text evidence="12">Plays a role in the flagellum-specific transport system.</text>
</comment>
<dbReference type="AlphaFoldDB" id="A0A212J6M0"/>
<name>A0A212J6M0_9DELT</name>
<organism evidence="14">
    <name type="scientific">uncultured delta proteobacterium</name>
    <dbReference type="NCBI Taxonomy" id="34034"/>
    <lineage>
        <taxon>Bacteria</taxon>
        <taxon>Deltaproteobacteria</taxon>
        <taxon>environmental samples</taxon>
    </lineage>
</organism>
<dbReference type="GO" id="GO:0044781">
    <property type="term" value="P:bacterial-type flagellum organization"/>
    <property type="evidence" value="ECO:0007669"/>
    <property type="project" value="UniProtKB-UniRule"/>
</dbReference>
<evidence type="ECO:0000256" key="3">
    <source>
        <dbReference type="ARBA" id="ARBA00022448"/>
    </source>
</evidence>
<evidence type="ECO:0000256" key="8">
    <source>
        <dbReference type="ARBA" id="ARBA00022989"/>
    </source>
</evidence>
<evidence type="ECO:0000256" key="6">
    <source>
        <dbReference type="ARBA" id="ARBA00022795"/>
    </source>
</evidence>
<evidence type="ECO:0000256" key="10">
    <source>
        <dbReference type="ARBA" id="ARBA00023143"/>
    </source>
</evidence>
<feature type="transmembrane region" description="Helical" evidence="12">
    <location>
        <begin position="144"/>
        <end position="163"/>
    </location>
</feature>
<evidence type="ECO:0000256" key="7">
    <source>
        <dbReference type="ARBA" id="ARBA00022927"/>
    </source>
</evidence>
<evidence type="ECO:0000313" key="14">
    <source>
        <dbReference type="EMBL" id="SBV94855.1"/>
    </source>
</evidence>
<dbReference type="EMBL" id="FLUQ01000001">
    <property type="protein sequence ID" value="SBV94855.1"/>
    <property type="molecule type" value="Genomic_DNA"/>
</dbReference>
<keyword evidence="14" id="KW-0378">Hydrolase</keyword>
<keyword evidence="3 12" id="KW-0813">Transport</keyword>
<dbReference type="InterPro" id="IPR005837">
    <property type="entry name" value="FliP"/>
</dbReference>
<keyword evidence="8 12" id="KW-1133">Transmembrane helix</keyword>
<keyword evidence="7 12" id="KW-0653">Protein transport</keyword>
<dbReference type="PANTHER" id="PTHR30587:SF0">
    <property type="entry name" value="FLAGELLAR BIOSYNTHETIC PROTEIN FLIP"/>
    <property type="match status" value="1"/>
</dbReference>
<dbReference type="InterPro" id="IPR005838">
    <property type="entry name" value="T3SS_IM_P"/>
</dbReference>
<feature type="compositionally biased region" description="Polar residues" evidence="13">
    <location>
        <begin position="1"/>
        <end position="25"/>
    </location>
</feature>
<evidence type="ECO:0000256" key="11">
    <source>
        <dbReference type="ARBA" id="ARBA00023225"/>
    </source>
</evidence>
<keyword evidence="4 12" id="KW-1003">Cell membrane</keyword>
<accession>A0A212J6M0</accession>
<dbReference type="NCBIfam" id="NF009438">
    <property type="entry name" value="PRK12797.1"/>
    <property type="match status" value="1"/>
</dbReference>
<dbReference type="GO" id="GO:0016787">
    <property type="term" value="F:hydrolase activity"/>
    <property type="evidence" value="ECO:0007669"/>
    <property type="project" value="UniProtKB-KW"/>
</dbReference>
<evidence type="ECO:0000256" key="1">
    <source>
        <dbReference type="ARBA" id="ARBA00006257"/>
    </source>
</evidence>
<evidence type="ECO:0000256" key="12">
    <source>
        <dbReference type="RuleBase" id="RU362069"/>
    </source>
</evidence>
<feature type="transmembrane region" description="Helical" evidence="12">
    <location>
        <begin position="241"/>
        <end position="269"/>
    </location>
</feature>
<keyword evidence="11 12" id="KW-1006">Bacterial flagellum protein export</keyword>
<evidence type="ECO:0000256" key="13">
    <source>
        <dbReference type="SAM" id="MobiDB-lite"/>
    </source>
</evidence>
<keyword evidence="14" id="KW-0282">Flagellum</keyword>
<keyword evidence="14" id="KW-0966">Cell projection</keyword>
<protein>
    <recommendedName>
        <fullName evidence="2 12">Flagellar biosynthetic protein FliP</fullName>
    </recommendedName>
</protein>
<keyword evidence="9 12" id="KW-0472">Membrane</keyword>
<feature type="region of interest" description="Disordered" evidence="13">
    <location>
        <begin position="1"/>
        <end position="40"/>
    </location>
</feature>
<feature type="transmembrane region" description="Helical" evidence="12">
    <location>
        <begin position="281"/>
        <end position="302"/>
    </location>
</feature>
<feature type="transmembrane region" description="Helical" evidence="12">
    <location>
        <begin position="45"/>
        <end position="70"/>
    </location>
</feature>
<gene>
    <name evidence="12" type="primary">fliP</name>
    <name evidence="14" type="ORF">KL86DPRO_10770</name>
</gene>
<dbReference type="PROSITE" id="PS01061">
    <property type="entry name" value="FLIP_2"/>
    <property type="match status" value="1"/>
</dbReference>
<keyword evidence="6 12" id="KW-1005">Bacterial flagellum biogenesis</keyword>
<keyword evidence="5 12" id="KW-0812">Transmembrane</keyword>
<dbReference type="Pfam" id="PF00813">
    <property type="entry name" value="FliP"/>
    <property type="match status" value="1"/>
</dbReference>
<evidence type="ECO:0000256" key="5">
    <source>
        <dbReference type="ARBA" id="ARBA00022692"/>
    </source>
</evidence>
<evidence type="ECO:0000256" key="2">
    <source>
        <dbReference type="ARBA" id="ARBA00021714"/>
    </source>
</evidence>
<dbReference type="NCBIfam" id="TIGR01103">
    <property type="entry name" value="fliP"/>
    <property type="match status" value="1"/>
</dbReference>
<reference evidence="14" key="1">
    <citation type="submission" date="2016-04" db="EMBL/GenBank/DDBJ databases">
        <authorList>
            <person name="Evans L.H."/>
            <person name="Alamgir A."/>
            <person name="Owens N."/>
            <person name="Weber N.D."/>
            <person name="Virtaneva K."/>
            <person name="Barbian K."/>
            <person name="Babar A."/>
            <person name="Rosenke K."/>
        </authorList>
    </citation>
    <scope>NUCLEOTIDE SEQUENCE</scope>
    <source>
        <strain evidence="14">86</strain>
    </source>
</reference>
<feature type="transmembrane region" description="Helical" evidence="12">
    <location>
        <begin position="102"/>
        <end position="132"/>
    </location>
</feature>
<comment type="similarity">
    <text evidence="1 12">Belongs to the FliP/MopC/SpaP family.</text>
</comment>
<keyword evidence="14" id="KW-0969">Cilium</keyword>
<dbReference type="PRINTS" id="PR01302">
    <property type="entry name" value="TYPE3IMPPROT"/>
</dbReference>
<dbReference type="GO" id="GO:0005886">
    <property type="term" value="C:plasma membrane"/>
    <property type="evidence" value="ECO:0007669"/>
    <property type="project" value="UniProtKB-SubCell"/>
</dbReference>
<keyword evidence="10" id="KW-0975">Bacterial flagellum</keyword>
<sequence>MKTQPHTLAQTRPAQPISRPTSTGPRKTPRKTPGNTPSPAAGRQFLLRAASVFFLTLFVCGGFLAAPSIAQAAEALTSSPMFQLSLAGGTAEPEQVSLGLEILFLLTVLSLAPAIILTVTSFTRIIIVFHFIRQALGVQQLPPNQVLVSLAIFMTVAIMYPVGKDINTIALQPYLEERIGFSEALQEAEKPLRTFLFKHTREKDLSIFYSITKMDRPHTKDDVPTVSLCAAFMISELKTGFIIGFLIYIPFLILDMVVSSILLAMGMMMLPPMMVSTPFKLLLFVMVDGWSLLVGSLVNSFFV</sequence>
<dbReference type="GO" id="GO:0009425">
    <property type="term" value="C:bacterial-type flagellum basal body"/>
    <property type="evidence" value="ECO:0007669"/>
    <property type="project" value="UniProtKB-SubCell"/>
</dbReference>
<dbReference type="PRINTS" id="PR00951">
    <property type="entry name" value="FLGBIOSNFLIP"/>
</dbReference>
<dbReference type="PANTHER" id="PTHR30587">
    <property type="entry name" value="FLAGELLAR BIOSYNTHETIC PROTEIN FLIP"/>
    <property type="match status" value="1"/>
</dbReference>